<reference evidence="1 2" key="1">
    <citation type="journal article" date="2016" name="Nat. Commun.">
        <title>Thousands of microbial genomes shed light on interconnected biogeochemical processes in an aquifer system.</title>
        <authorList>
            <person name="Anantharaman K."/>
            <person name="Brown C.T."/>
            <person name="Hug L.A."/>
            <person name="Sharon I."/>
            <person name="Castelle C.J."/>
            <person name="Probst A.J."/>
            <person name="Thomas B.C."/>
            <person name="Singh A."/>
            <person name="Wilkins M.J."/>
            <person name="Karaoz U."/>
            <person name="Brodie E.L."/>
            <person name="Williams K.H."/>
            <person name="Hubbard S.S."/>
            <person name="Banfield J.F."/>
        </authorList>
    </citation>
    <scope>NUCLEOTIDE SEQUENCE [LARGE SCALE GENOMIC DNA]</scope>
</reference>
<comment type="caution">
    <text evidence="1">The sequence shown here is derived from an EMBL/GenBank/DDBJ whole genome shotgun (WGS) entry which is preliminary data.</text>
</comment>
<dbReference type="InterPro" id="IPR009367">
    <property type="entry name" value="Elm1-like"/>
</dbReference>
<protein>
    <recommendedName>
        <fullName evidence="3">Nucleoside-diphosphate sugar epimerase</fullName>
    </recommendedName>
</protein>
<name>A0A1F6TH05_9PROT</name>
<evidence type="ECO:0008006" key="3">
    <source>
        <dbReference type="Google" id="ProtNLM"/>
    </source>
</evidence>
<organism evidence="1 2">
    <name type="scientific">Candidatus Muproteobacteria bacterium RBG_16_64_11</name>
    <dbReference type="NCBI Taxonomy" id="1817758"/>
    <lineage>
        <taxon>Bacteria</taxon>
        <taxon>Pseudomonadati</taxon>
        <taxon>Pseudomonadota</taxon>
        <taxon>Candidatus Muproteobacteria</taxon>
    </lineage>
</organism>
<dbReference type="Pfam" id="PF06258">
    <property type="entry name" value="Mito_fiss_Elm1"/>
    <property type="match status" value="1"/>
</dbReference>
<evidence type="ECO:0000313" key="2">
    <source>
        <dbReference type="Proteomes" id="UP000177925"/>
    </source>
</evidence>
<proteinExistence type="predicted"/>
<dbReference type="Proteomes" id="UP000177925">
    <property type="component" value="Unassembled WGS sequence"/>
</dbReference>
<dbReference type="STRING" id="1817758.A2150_04855"/>
<dbReference type="EMBL" id="MFSS01000028">
    <property type="protein sequence ID" value="OGI44355.1"/>
    <property type="molecule type" value="Genomic_DNA"/>
</dbReference>
<sequence>MPSQRLPTVVWWFRDGKAGHDNQARGLISALQRLTPLDVHDVPLPPLGRLLVDAVTGRFHAGRALPDPALLIGAGHGTHLALLAARRARGGCTVVLMKPSLPRAWFDLCVIPRHDDVASAPNVLITDGVLNAISASPDKDPRQGLILIGGPSAHHAWSEPELIAQLRMVLARDTGVQWRIAGSRRTPVSTVRLLRTLEGAQVKFVAHEDTDAAWLPAQLARAATVWVTEDSVSMIYEALTAGAATGLLAVPRRRVDRVTRAIDMLIKTERVTLFSAWQERHALRLPEPFNEAARVAAWIERTWLRA</sequence>
<dbReference type="AlphaFoldDB" id="A0A1F6TH05"/>
<gene>
    <name evidence="1" type="ORF">A2150_04855</name>
</gene>
<accession>A0A1F6TH05</accession>
<evidence type="ECO:0000313" key="1">
    <source>
        <dbReference type="EMBL" id="OGI44355.1"/>
    </source>
</evidence>